<protein>
    <recommendedName>
        <fullName evidence="6">Transport permease protein</fullName>
    </recommendedName>
</protein>
<feature type="transmembrane region" description="Helical" evidence="6">
    <location>
        <begin position="192"/>
        <end position="213"/>
    </location>
</feature>
<keyword evidence="6" id="KW-0813">Transport</keyword>
<gene>
    <name evidence="8" type="ORF">GII30_08910</name>
</gene>
<dbReference type="Pfam" id="PF01061">
    <property type="entry name" value="ABC2_membrane"/>
    <property type="match status" value="1"/>
</dbReference>
<dbReference type="PROSITE" id="PS51012">
    <property type="entry name" value="ABC_TM2"/>
    <property type="match status" value="1"/>
</dbReference>
<sequence>MTATTRSAPPTDERTTPRPSLITDSLTLAGRHLRMMARRPASVIGALVLPVVFAVLFLTVFGRVMDRAGIDYAQFMVPAIVLQSVFFSGMSISIWAAEDAGSGMMDRLRSMPVSRLAPALALLIGEMIRTVVGSLVLIVVGYIAGFRFETGVLGFLGFLGIVVCAAAAICLPYLVLGYGLAKMEPVQAIGNLVYFPLLLVSTLFVPAVAYPGWMRPIVENQPISRLGEALRAASTLGMEHTTSTVLIALAWCAGLVVVFGAAVPRVIGKVG</sequence>
<organism evidence="8">
    <name type="scientific">Gordonia amarae</name>
    <dbReference type="NCBI Taxonomy" id="36821"/>
    <lineage>
        <taxon>Bacteria</taxon>
        <taxon>Bacillati</taxon>
        <taxon>Actinomycetota</taxon>
        <taxon>Actinomycetes</taxon>
        <taxon>Mycobacteriales</taxon>
        <taxon>Gordoniaceae</taxon>
        <taxon>Gordonia</taxon>
    </lineage>
</organism>
<evidence type="ECO:0000256" key="1">
    <source>
        <dbReference type="ARBA" id="ARBA00004141"/>
    </source>
</evidence>
<feature type="domain" description="ABC transmembrane type-2" evidence="7">
    <location>
        <begin position="41"/>
        <end position="270"/>
    </location>
</feature>
<evidence type="ECO:0000256" key="6">
    <source>
        <dbReference type="RuleBase" id="RU361157"/>
    </source>
</evidence>
<dbReference type="InterPro" id="IPR051784">
    <property type="entry name" value="Nod_factor_ABC_transporter"/>
</dbReference>
<feature type="transmembrane region" description="Helical" evidence="6">
    <location>
        <begin position="245"/>
        <end position="267"/>
    </location>
</feature>
<comment type="subcellular location">
    <subcellularLocation>
        <location evidence="6">Cell membrane</location>
        <topology evidence="6">Multi-pass membrane protein</topology>
    </subcellularLocation>
    <subcellularLocation>
        <location evidence="1">Membrane</location>
        <topology evidence="1">Multi-pass membrane protein</topology>
    </subcellularLocation>
</comment>
<accession>A0A857LLM2</accession>
<dbReference type="InterPro" id="IPR047817">
    <property type="entry name" value="ABC2_TM_bact-type"/>
</dbReference>
<dbReference type="EMBL" id="CP045810">
    <property type="protein sequence ID" value="QHN39265.1"/>
    <property type="molecule type" value="Genomic_DNA"/>
</dbReference>
<dbReference type="PIRSF" id="PIRSF006648">
    <property type="entry name" value="DrrB"/>
    <property type="match status" value="1"/>
</dbReference>
<dbReference type="PANTHER" id="PTHR43229">
    <property type="entry name" value="NODULATION PROTEIN J"/>
    <property type="match status" value="1"/>
</dbReference>
<evidence type="ECO:0000256" key="2">
    <source>
        <dbReference type="ARBA" id="ARBA00022692"/>
    </source>
</evidence>
<keyword evidence="4 6" id="KW-0472">Membrane</keyword>
<feature type="transmembrane region" description="Helical" evidence="6">
    <location>
        <begin position="116"/>
        <end position="143"/>
    </location>
</feature>
<reference evidence="8" key="1">
    <citation type="journal article" date="2021" name="Nat. Microbiol.">
        <title>Cocultivation of an ultrasmall environmental parasitic bacterium with lytic ability against bacteria associated with wastewater foams.</title>
        <authorList>
            <person name="Batinovic S."/>
            <person name="Rose J.J.A."/>
            <person name="Ratcliffe J."/>
            <person name="Seviour R.J."/>
            <person name="Petrovski S."/>
        </authorList>
    </citation>
    <scope>NUCLEOTIDE SEQUENCE</scope>
    <source>
        <strain evidence="8">CON44</strain>
    </source>
</reference>
<feature type="transmembrane region" description="Helical" evidence="6">
    <location>
        <begin position="155"/>
        <end position="180"/>
    </location>
</feature>
<evidence type="ECO:0000259" key="7">
    <source>
        <dbReference type="PROSITE" id="PS51012"/>
    </source>
</evidence>
<evidence type="ECO:0000256" key="5">
    <source>
        <dbReference type="ARBA" id="ARBA00023251"/>
    </source>
</evidence>
<feature type="transmembrane region" description="Helical" evidence="6">
    <location>
        <begin position="73"/>
        <end position="95"/>
    </location>
</feature>
<proteinExistence type="inferred from homology"/>
<dbReference type="InterPro" id="IPR000412">
    <property type="entry name" value="ABC_2_transport"/>
</dbReference>
<keyword evidence="6" id="KW-1003">Cell membrane</keyword>
<dbReference type="GO" id="GO:0043190">
    <property type="term" value="C:ATP-binding cassette (ABC) transporter complex"/>
    <property type="evidence" value="ECO:0007669"/>
    <property type="project" value="InterPro"/>
</dbReference>
<evidence type="ECO:0000313" key="8">
    <source>
        <dbReference type="EMBL" id="QHN39265.1"/>
    </source>
</evidence>
<name>A0A857LLM2_9ACTN</name>
<evidence type="ECO:0000256" key="4">
    <source>
        <dbReference type="ARBA" id="ARBA00023136"/>
    </source>
</evidence>
<dbReference type="GO" id="GO:0046677">
    <property type="term" value="P:response to antibiotic"/>
    <property type="evidence" value="ECO:0007669"/>
    <property type="project" value="UniProtKB-KW"/>
</dbReference>
<dbReference type="InterPro" id="IPR013525">
    <property type="entry name" value="ABC2_TM"/>
</dbReference>
<dbReference type="RefSeq" id="WP_005192601.1">
    <property type="nucleotide sequence ID" value="NZ_CP045804.1"/>
</dbReference>
<feature type="transmembrane region" description="Helical" evidence="6">
    <location>
        <begin position="41"/>
        <end position="61"/>
    </location>
</feature>
<comment type="similarity">
    <text evidence="6">Belongs to the ABC-2 integral membrane protein family.</text>
</comment>
<keyword evidence="5" id="KW-0046">Antibiotic resistance</keyword>
<dbReference type="GO" id="GO:0140359">
    <property type="term" value="F:ABC-type transporter activity"/>
    <property type="evidence" value="ECO:0007669"/>
    <property type="project" value="InterPro"/>
</dbReference>
<dbReference type="PANTHER" id="PTHR43229:SF2">
    <property type="entry name" value="NODULATION PROTEIN J"/>
    <property type="match status" value="1"/>
</dbReference>
<keyword evidence="3 6" id="KW-1133">Transmembrane helix</keyword>
<evidence type="ECO:0000256" key="3">
    <source>
        <dbReference type="ARBA" id="ARBA00022989"/>
    </source>
</evidence>
<dbReference type="AlphaFoldDB" id="A0A857LLM2"/>
<keyword evidence="2 6" id="KW-0812">Transmembrane</keyword>